<comment type="caution">
    <text evidence="2">The sequence shown here is derived from an EMBL/GenBank/DDBJ whole genome shotgun (WGS) entry which is preliminary data.</text>
</comment>
<feature type="region of interest" description="Disordered" evidence="1">
    <location>
        <begin position="426"/>
        <end position="473"/>
    </location>
</feature>
<reference evidence="2" key="1">
    <citation type="submission" date="2023-03" db="EMBL/GenBank/DDBJ databases">
        <title>Massive genome expansion in bonnet fungi (Mycena s.s.) driven by repeated elements and novel gene families across ecological guilds.</title>
        <authorList>
            <consortium name="Lawrence Berkeley National Laboratory"/>
            <person name="Harder C.B."/>
            <person name="Miyauchi S."/>
            <person name="Viragh M."/>
            <person name="Kuo A."/>
            <person name="Thoen E."/>
            <person name="Andreopoulos B."/>
            <person name="Lu D."/>
            <person name="Skrede I."/>
            <person name="Drula E."/>
            <person name="Henrissat B."/>
            <person name="Morin E."/>
            <person name="Kohler A."/>
            <person name="Barry K."/>
            <person name="LaButti K."/>
            <person name="Morin E."/>
            <person name="Salamov A."/>
            <person name="Lipzen A."/>
            <person name="Mereny Z."/>
            <person name="Hegedus B."/>
            <person name="Baldrian P."/>
            <person name="Stursova M."/>
            <person name="Weitz H."/>
            <person name="Taylor A."/>
            <person name="Grigoriev I.V."/>
            <person name="Nagy L.G."/>
            <person name="Martin F."/>
            <person name="Kauserud H."/>
        </authorList>
    </citation>
    <scope>NUCLEOTIDE SEQUENCE</scope>
    <source>
        <strain evidence="2">CBHHK002</strain>
    </source>
</reference>
<protein>
    <submittedName>
        <fullName evidence="2">Uncharacterized protein</fullName>
    </submittedName>
</protein>
<evidence type="ECO:0000313" key="3">
    <source>
        <dbReference type="Proteomes" id="UP001218218"/>
    </source>
</evidence>
<sequence length="674" mass="74326">MFSIWRIVLAIGKAFDATRDNGLDTPLSTRQRTRTRTRTSSTLKGTAICGRHLFHVTITSAPHVHDVLAAATCVRNLSAPVFVLKHTTIDHEGSPSSQPQPELPSALSNAQDIPLPRKAAAFGRVHEAVEAQHLTPRSCKALDHTEEQVWRDGYDANAEILQKPTEIPECTAINTDLETMQLLEALYSEARAVVWEPGVPGTPYIALTPADETWDEFVDRCSNQPIPQWVGSYLHVPLVVPAFSPYGPTEPACDVKEMPVPVFSPSRFAESVCITLEQAPYQALFSQRHAYKAVAYVAAQAGASIRAFYDDLSVLRRLNALGEYVWSDPAAPLLEMWRKCIMVAVFESENAFAAPHIVVSAALPNAEWDVDPSVLPDQDESLLCVGVWSYISDLLQEQEEEADADEWWQDEEGPEVEVQYCPAGLFSESEDESEEARTPSPPSWSMHAFPSSTVRNSTRLEDVSEEEEEGEIPSVTEALVRKLWLQDEDEECKELSSVAPPAPTPSPRFNYNSTLSPISEATFEAAYRPLTTGYKSLWTSEPASASTCANDARSELGVDSDAHSMVSVYTDALEEQPSDADQSEDEFRRYRRAQALPRPSCDIFLNAEDSDASSIASPPPPRPRGLPFAFRPEPRALPPGKANIPVGKTDWFDLPEDDLGELDWAIPSTGGDDT</sequence>
<dbReference type="AlphaFoldDB" id="A0AAD7F6X9"/>
<accession>A0AAD7F6X9</accession>
<feature type="compositionally biased region" description="Low complexity" evidence="1">
    <location>
        <begin position="94"/>
        <end position="108"/>
    </location>
</feature>
<evidence type="ECO:0000313" key="2">
    <source>
        <dbReference type="EMBL" id="KAJ7368561.1"/>
    </source>
</evidence>
<feature type="region of interest" description="Disordered" evidence="1">
    <location>
        <begin position="89"/>
        <end position="108"/>
    </location>
</feature>
<proteinExistence type="predicted"/>
<organism evidence="2 3">
    <name type="scientific">Mycena albidolilacea</name>
    <dbReference type="NCBI Taxonomy" id="1033008"/>
    <lineage>
        <taxon>Eukaryota</taxon>
        <taxon>Fungi</taxon>
        <taxon>Dikarya</taxon>
        <taxon>Basidiomycota</taxon>
        <taxon>Agaricomycotina</taxon>
        <taxon>Agaricomycetes</taxon>
        <taxon>Agaricomycetidae</taxon>
        <taxon>Agaricales</taxon>
        <taxon>Marasmiineae</taxon>
        <taxon>Mycenaceae</taxon>
        <taxon>Mycena</taxon>
    </lineage>
</organism>
<evidence type="ECO:0000256" key="1">
    <source>
        <dbReference type="SAM" id="MobiDB-lite"/>
    </source>
</evidence>
<keyword evidence="3" id="KW-1185">Reference proteome</keyword>
<dbReference type="Proteomes" id="UP001218218">
    <property type="component" value="Unassembled WGS sequence"/>
</dbReference>
<gene>
    <name evidence="2" type="ORF">DFH08DRAFT_831696</name>
</gene>
<dbReference type="EMBL" id="JARIHO010000001">
    <property type="protein sequence ID" value="KAJ7368561.1"/>
    <property type="molecule type" value="Genomic_DNA"/>
</dbReference>
<feature type="region of interest" description="Disordered" evidence="1">
    <location>
        <begin position="610"/>
        <end position="649"/>
    </location>
</feature>
<name>A0AAD7F6X9_9AGAR</name>